<evidence type="ECO:0000313" key="1">
    <source>
        <dbReference type="EMBL" id="AVO51632.1"/>
    </source>
</evidence>
<gene>
    <name evidence="1" type="ORF">C7A17_02235</name>
</gene>
<name>A0A2R3QIT9_ECTME</name>
<dbReference type="EMBL" id="CP027657">
    <property type="protein sequence ID" value="AVO51632.1"/>
    <property type="molecule type" value="Genomic_DNA"/>
</dbReference>
<dbReference type="AlphaFoldDB" id="A0A2R3QIT9"/>
<proteinExistence type="predicted"/>
<dbReference type="OrthoDB" id="9935446at2"/>
<protein>
    <submittedName>
        <fullName evidence="1">Uncharacterized protein</fullName>
    </submittedName>
</protein>
<evidence type="ECO:0000313" key="2">
    <source>
        <dbReference type="Proteomes" id="UP000238327"/>
    </source>
</evidence>
<organism evidence="1 2">
    <name type="scientific">Ectopseudomonas mendocina</name>
    <name type="common">Pseudomonas mendocina</name>
    <dbReference type="NCBI Taxonomy" id="300"/>
    <lineage>
        <taxon>Bacteria</taxon>
        <taxon>Pseudomonadati</taxon>
        <taxon>Pseudomonadota</taxon>
        <taxon>Gammaproteobacteria</taxon>
        <taxon>Pseudomonadales</taxon>
        <taxon>Pseudomonadaceae</taxon>
        <taxon>Ectopseudomonas</taxon>
    </lineage>
</organism>
<reference evidence="1 2" key="1">
    <citation type="submission" date="2018-03" db="EMBL/GenBank/DDBJ databases">
        <title>Complete genome sequence and methylome analysis of Pseudomonas mendocina NEB 698.</title>
        <authorList>
            <person name="Morgan R.D."/>
        </authorList>
    </citation>
    <scope>NUCLEOTIDE SEQUENCE [LARGE SCALE GENOMIC DNA]</scope>
    <source>
        <strain evidence="1 2">NEB698</strain>
    </source>
</reference>
<sequence length="141" mass="15592">MLKARIMILANRIGLLTPDELIAWADAMILGTSEPPGYLIDLALGDLPTDPEALDLVRNEPNESEIAQLAQLILERFNDTSDMNELGLHCYQLALLAKGQSRERLLWVSDEIHLCGEGIKSLSDSEPLLMEALLETARPTI</sequence>
<dbReference type="Proteomes" id="UP000238327">
    <property type="component" value="Chromosome"/>
</dbReference>
<accession>A0A2R3QIT9</accession>
<dbReference type="RefSeq" id="WP_106736479.1">
    <property type="nucleotide sequence ID" value="NZ_CP027657.1"/>
</dbReference>